<dbReference type="Proteomes" id="UP000000763">
    <property type="component" value="Chromosome 1"/>
</dbReference>
<evidence type="ECO:0000313" key="2">
    <source>
        <dbReference type="Proteomes" id="UP000000763"/>
    </source>
</evidence>
<dbReference type="KEGG" id="dosa:Os01g0603566"/>
<name>C7IX20_ORYSJ</name>
<proteinExistence type="predicted"/>
<reference evidence="1 2" key="1">
    <citation type="journal article" date="2005" name="Nature">
        <title>The map-based sequence of the rice genome.</title>
        <authorList>
            <consortium name="International rice genome sequencing project (IRGSP)"/>
            <person name="Matsumoto T."/>
            <person name="Wu J."/>
            <person name="Kanamori H."/>
            <person name="Katayose Y."/>
            <person name="Fujisawa M."/>
            <person name="Namiki N."/>
            <person name="Mizuno H."/>
            <person name="Yamamoto K."/>
            <person name="Antonio B.A."/>
            <person name="Baba T."/>
            <person name="Sakata K."/>
            <person name="Nagamura Y."/>
            <person name="Aoki H."/>
            <person name="Arikawa K."/>
            <person name="Arita K."/>
            <person name="Bito T."/>
            <person name="Chiden Y."/>
            <person name="Fujitsuka N."/>
            <person name="Fukunaka R."/>
            <person name="Hamada M."/>
            <person name="Harada C."/>
            <person name="Hayashi A."/>
            <person name="Hijishita S."/>
            <person name="Honda M."/>
            <person name="Hosokawa S."/>
            <person name="Ichikawa Y."/>
            <person name="Idonuma A."/>
            <person name="Iijima M."/>
            <person name="Ikeda M."/>
            <person name="Ikeno M."/>
            <person name="Ito K."/>
            <person name="Ito S."/>
            <person name="Ito T."/>
            <person name="Ito Y."/>
            <person name="Ito Y."/>
            <person name="Iwabuchi A."/>
            <person name="Kamiya K."/>
            <person name="Karasawa W."/>
            <person name="Kurita K."/>
            <person name="Katagiri S."/>
            <person name="Kikuta A."/>
            <person name="Kobayashi H."/>
            <person name="Kobayashi N."/>
            <person name="Machita K."/>
            <person name="Maehara T."/>
            <person name="Masukawa M."/>
            <person name="Mizubayashi T."/>
            <person name="Mukai Y."/>
            <person name="Nagasaki H."/>
            <person name="Nagata Y."/>
            <person name="Naito S."/>
            <person name="Nakashima M."/>
            <person name="Nakama Y."/>
            <person name="Nakamichi Y."/>
            <person name="Nakamura M."/>
            <person name="Meguro A."/>
            <person name="Negishi M."/>
            <person name="Ohta I."/>
            <person name="Ohta T."/>
            <person name="Okamoto M."/>
            <person name="Ono N."/>
            <person name="Saji S."/>
            <person name="Sakaguchi M."/>
            <person name="Sakai K."/>
            <person name="Shibata M."/>
            <person name="Shimokawa T."/>
            <person name="Song J."/>
            <person name="Takazaki Y."/>
            <person name="Terasawa K."/>
            <person name="Tsugane M."/>
            <person name="Tsuji K."/>
            <person name="Ueda S."/>
            <person name="Waki K."/>
            <person name="Yamagata H."/>
            <person name="Yamamoto M."/>
            <person name="Yamamoto S."/>
            <person name="Yamane H."/>
            <person name="Yoshiki S."/>
            <person name="Yoshihara R."/>
            <person name="Yukawa K."/>
            <person name="Zhong H."/>
            <person name="Yano M."/>
            <person name="Yuan Q."/>
            <person name="Ouyang S."/>
            <person name="Liu J."/>
            <person name="Jones K.M."/>
            <person name="Gansberger K."/>
            <person name="Moffat K."/>
            <person name="Hill J."/>
            <person name="Bera J."/>
            <person name="Fadrosh D."/>
            <person name="Jin S."/>
            <person name="Johri S."/>
            <person name="Kim M."/>
            <person name="Overton L."/>
            <person name="Reardon M."/>
            <person name="Tsitrin T."/>
            <person name="Vuong H."/>
            <person name="Weaver B."/>
            <person name="Ciecko A."/>
            <person name="Tallon L."/>
            <person name="Jackson J."/>
            <person name="Pai G."/>
            <person name="Aken S.V."/>
            <person name="Utterback T."/>
            <person name="Reidmuller S."/>
            <person name="Feldblyum T."/>
            <person name="Hsiao J."/>
            <person name="Zismann V."/>
            <person name="Iobst S."/>
            <person name="de Vazeille A.R."/>
            <person name="Buell C.R."/>
            <person name="Ying K."/>
            <person name="Li Y."/>
            <person name="Lu T."/>
            <person name="Huang Y."/>
            <person name="Zhao Q."/>
            <person name="Feng Q."/>
            <person name="Zhang L."/>
            <person name="Zhu J."/>
            <person name="Weng Q."/>
            <person name="Mu J."/>
            <person name="Lu Y."/>
            <person name="Fan D."/>
            <person name="Liu Y."/>
            <person name="Guan J."/>
            <person name="Zhang Y."/>
            <person name="Yu S."/>
            <person name="Liu X."/>
            <person name="Zhang Y."/>
            <person name="Hong G."/>
            <person name="Han B."/>
            <person name="Choisne N."/>
            <person name="Demange N."/>
            <person name="Orjeda G."/>
            <person name="Samain S."/>
            <person name="Cattolico L."/>
            <person name="Pelletier E."/>
            <person name="Couloux A."/>
            <person name="Segurens B."/>
            <person name="Wincker P."/>
            <person name="D'Hont A."/>
            <person name="Scarpelli C."/>
            <person name="Weissenbach J."/>
            <person name="Salanoubat M."/>
            <person name="Quetier F."/>
            <person name="Yu Y."/>
            <person name="Kim H.R."/>
            <person name="Rambo T."/>
            <person name="Currie J."/>
            <person name="Collura K."/>
            <person name="Luo M."/>
            <person name="Yang T."/>
            <person name="Ammiraju J.S.S."/>
            <person name="Engler F."/>
            <person name="Soderlund C."/>
            <person name="Wing R.A."/>
            <person name="Palmer L.E."/>
            <person name="de la Bastide M."/>
            <person name="Spiegel L."/>
            <person name="Nascimento L."/>
            <person name="Zutavern T."/>
            <person name="O'Shaughnessy A."/>
            <person name="Dike S."/>
            <person name="Dedhia N."/>
            <person name="Preston R."/>
            <person name="Balija V."/>
            <person name="McCombie W.R."/>
            <person name="Chow T."/>
            <person name="Chen H."/>
            <person name="Chung M."/>
            <person name="Chen C."/>
            <person name="Shaw J."/>
            <person name="Wu H."/>
            <person name="Hsiao K."/>
            <person name="Chao Y."/>
            <person name="Chu M."/>
            <person name="Cheng C."/>
            <person name="Hour A."/>
            <person name="Lee P."/>
            <person name="Lin S."/>
            <person name="Lin Y."/>
            <person name="Liou J."/>
            <person name="Liu S."/>
            <person name="Hsing Y."/>
            <person name="Raghuvanshi S."/>
            <person name="Mohanty A."/>
            <person name="Bharti A.K."/>
            <person name="Gaur A."/>
            <person name="Gupta V."/>
            <person name="Kumar D."/>
            <person name="Ravi V."/>
            <person name="Vij S."/>
            <person name="Kapur A."/>
            <person name="Khurana P."/>
            <person name="Khurana P."/>
            <person name="Khurana J.P."/>
            <person name="Tyagi A.K."/>
            <person name="Gaikwad K."/>
            <person name="Singh A."/>
            <person name="Dalal V."/>
            <person name="Srivastava S."/>
            <person name="Dixit A."/>
            <person name="Pal A.K."/>
            <person name="Ghazi I.A."/>
            <person name="Yadav M."/>
            <person name="Pandit A."/>
            <person name="Bhargava A."/>
            <person name="Sureshbabu K."/>
            <person name="Batra K."/>
            <person name="Sharma T.R."/>
            <person name="Mohapatra T."/>
            <person name="Singh N.K."/>
            <person name="Messing J."/>
            <person name="Nelson A.B."/>
            <person name="Fuks G."/>
            <person name="Kavchok S."/>
            <person name="Keizer G."/>
            <person name="Linton E."/>
            <person name="Llaca V."/>
            <person name="Song R."/>
            <person name="Tanyolac B."/>
            <person name="Young S."/>
            <person name="Ho-Il K."/>
            <person name="Hahn J.H."/>
            <person name="Sangsakoo G."/>
            <person name="Vanavichit A."/>
            <person name="de Mattos Luiz.A.T."/>
            <person name="Zimmer P.D."/>
            <person name="Malone G."/>
            <person name="Dellagostin O."/>
            <person name="de Oliveira A.C."/>
            <person name="Bevan M."/>
            <person name="Bancroft I."/>
            <person name="Minx P."/>
            <person name="Cordum H."/>
            <person name="Wilson R."/>
            <person name="Cheng Z."/>
            <person name="Jin W."/>
            <person name="Jiang J."/>
            <person name="Leong S.A."/>
            <person name="Iwama H."/>
            <person name="Gojobori T."/>
            <person name="Itoh T."/>
            <person name="Niimura Y."/>
            <person name="Fujii Y."/>
            <person name="Habara T."/>
            <person name="Sakai H."/>
            <person name="Sato Y."/>
            <person name="Wilson G."/>
            <person name="Kumar K."/>
            <person name="McCouch S."/>
            <person name="Juretic N."/>
            <person name="Hoen D."/>
            <person name="Wright S."/>
            <person name="Bruskiewich R."/>
            <person name="Bureau T."/>
            <person name="Miyao A."/>
            <person name="Hirochika H."/>
            <person name="Nishikawa T."/>
            <person name="Kadowaki K."/>
            <person name="Sugiura M."/>
            <person name="Burr B."/>
            <person name="Sasaki T."/>
        </authorList>
    </citation>
    <scope>NUCLEOTIDE SEQUENCE [LARGE SCALE GENOMIC DNA]</scope>
    <source>
        <strain evidence="2">cv. Nipponbare</strain>
    </source>
</reference>
<accession>C7IX20</accession>
<dbReference type="AlphaFoldDB" id="C7IX20"/>
<dbReference type="EMBL" id="AP008207">
    <property type="protein sequence ID" value="BAH91184.1"/>
    <property type="molecule type" value="Genomic_DNA"/>
</dbReference>
<protein>
    <submittedName>
        <fullName evidence="1">Os01g0603566 protein</fullName>
    </submittedName>
</protein>
<sequence>MAISPAHARDAMRHLLFYYQETRKGKDGFSPAQCGT</sequence>
<reference evidence="2" key="2">
    <citation type="journal article" date="2008" name="Nucleic Acids Res.">
        <title>The rice annotation project database (RAP-DB): 2008 update.</title>
        <authorList>
            <consortium name="The rice annotation project (RAP)"/>
        </authorList>
    </citation>
    <scope>GENOME REANNOTATION</scope>
    <source>
        <strain evidence="2">cv. Nipponbare</strain>
    </source>
</reference>
<gene>
    <name evidence="1" type="ordered locus">Os01g0603566</name>
</gene>
<evidence type="ECO:0000313" key="1">
    <source>
        <dbReference type="EMBL" id="BAH91184.1"/>
    </source>
</evidence>
<organism evidence="1 2">
    <name type="scientific">Oryza sativa subsp. japonica</name>
    <name type="common">Rice</name>
    <dbReference type="NCBI Taxonomy" id="39947"/>
    <lineage>
        <taxon>Eukaryota</taxon>
        <taxon>Viridiplantae</taxon>
        <taxon>Streptophyta</taxon>
        <taxon>Embryophyta</taxon>
        <taxon>Tracheophyta</taxon>
        <taxon>Spermatophyta</taxon>
        <taxon>Magnoliopsida</taxon>
        <taxon>Liliopsida</taxon>
        <taxon>Poales</taxon>
        <taxon>Poaceae</taxon>
        <taxon>BOP clade</taxon>
        <taxon>Oryzoideae</taxon>
        <taxon>Oryzeae</taxon>
        <taxon>Oryzinae</taxon>
        <taxon>Oryza</taxon>
        <taxon>Oryza sativa</taxon>
    </lineage>
</organism>